<proteinExistence type="predicted"/>
<evidence type="ECO:0000313" key="3">
    <source>
        <dbReference type="Proteomes" id="UP000529417"/>
    </source>
</evidence>
<evidence type="ECO:0000313" key="2">
    <source>
        <dbReference type="EMBL" id="NYS25679.1"/>
    </source>
</evidence>
<dbReference type="PANTHER" id="PTHR43384">
    <property type="entry name" value="SEPTUM SITE-DETERMINING PROTEIN MIND HOMOLOG, CHLOROPLASTIC-RELATED"/>
    <property type="match status" value="1"/>
</dbReference>
<dbReference type="Pfam" id="PF13614">
    <property type="entry name" value="AAA_31"/>
    <property type="match status" value="1"/>
</dbReference>
<sequence length="410" mass="44841">MAGNVAMKQEVESVRACTVSRDVQNFDLLIEDMELEYGEAWGDLNFAQALQYLDQPAAETLEMLAIAMDDDDEASLPQIRALIQRACAMNVQVLLIAEALSPILLHQLLRLGADDFVPYPLPEGALHDAIERLNRQQEAFSATPTPAGGGGKNGVVFATQGLAGGVGATTLSVNLAWELAARQSEQELTVCVLDFDLQGGSVSTYLDLPRTEKVFELLSNTASMDRDAFMQTLQKVNDRLHVLTAPSDMLPLDLLGPDEIERVLAMARSNFDFVIVDMPRTIVQWTETVMSSATIYFALMDLDMRSAQNTLRLIRALKADDLPLDKLRFALSRAPKFTDLSGKSRAKRMAESLGVSIGLNLPDGGIQIREANDHGLPLAEFAPKNPLLKEVRKLAESLFEIELAAASGKN</sequence>
<keyword evidence="3" id="KW-1185">Reference proteome</keyword>
<accession>A0A7Z0I177</accession>
<protein>
    <submittedName>
        <fullName evidence="2">AAA family ATPase</fullName>
    </submittedName>
</protein>
<dbReference type="GO" id="GO:0051782">
    <property type="term" value="P:negative regulation of cell division"/>
    <property type="evidence" value="ECO:0007669"/>
    <property type="project" value="TreeGrafter"/>
</dbReference>
<dbReference type="PANTHER" id="PTHR43384:SF13">
    <property type="entry name" value="SLR0110 PROTEIN"/>
    <property type="match status" value="1"/>
</dbReference>
<dbReference type="Gene3D" id="3.40.50.300">
    <property type="entry name" value="P-loop containing nucleotide triphosphate hydrolases"/>
    <property type="match status" value="1"/>
</dbReference>
<dbReference type="GO" id="GO:0009898">
    <property type="term" value="C:cytoplasmic side of plasma membrane"/>
    <property type="evidence" value="ECO:0007669"/>
    <property type="project" value="TreeGrafter"/>
</dbReference>
<dbReference type="InterPro" id="IPR027417">
    <property type="entry name" value="P-loop_NTPase"/>
</dbReference>
<name>A0A7Z0I177_9RHOB</name>
<dbReference type="EMBL" id="JACBXS010000023">
    <property type="protein sequence ID" value="NYS25679.1"/>
    <property type="molecule type" value="Genomic_DNA"/>
</dbReference>
<dbReference type="Proteomes" id="UP000529417">
    <property type="component" value="Unassembled WGS sequence"/>
</dbReference>
<comment type="caution">
    <text evidence="2">The sequence shown here is derived from an EMBL/GenBank/DDBJ whole genome shotgun (WGS) entry which is preliminary data.</text>
</comment>
<dbReference type="GO" id="GO:0005829">
    <property type="term" value="C:cytosol"/>
    <property type="evidence" value="ECO:0007669"/>
    <property type="project" value="TreeGrafter"/>
</dbReference>
<reference evidence="2 3" key="1">
    <citation type="journal article" date="2000" name="Arch. Microbiol.">
        <title>Rhodobaca bogoriensis gen. nov. and sp. nov., an alkaliphilic purple nonsulfur bacterium from African Rift Valley soda lakes.</title>
        <authorList>
            <person name="Milford A.D."/>
            <person name="Achenbach L.A."/>
            <person name="Jung D.O."/>
            <person name="Madigan M.T."/>
        </authorList>
    </citation>
    <scope>NUCLEOTIDE SEQUENCE [LARGE SCALE GENOMIC DNA]</scope>
    <source>
        <strain evidence="2 3">2376</strain>
    </source>
</reference>
<dbReference type="InterPro" id="IPR050625">
    <property type="entry name" value="ParA/MinD_ATPase"/>
</dbReference>
<organism evidence="2 3">
    <name type="scientific">Rhabdonatronobacter sediminivivens</name>
    <dbReference type="NCBI Taxonomy" id="2743469"/>
    <lineage>
        <taxon>Bacteria</taxon>
        <taxon>Pseudomonadati</taxon>
        <taxon>Pseudomonadota</taxon>
        <taxon>Alphaproteobacteria</taxon>
        <taxon>Rhodobacterales</taxon>
        <taxon>Paracoccaceae</taxon>
        <taxon>Rhabdonatronobacter</taxon>
    </lineage>
</organism>
<dbReference type="GO" id="GO:0005524">
    <property type="term" value="F:ATP binding"/>
    <property type="evidence" value="ECO:0007669"/>
    <property type="project" value="TreeGrafter"/>
</dbReference>
<gene>
    <name evidence="2" type="ORF">HUK65_11815</name>
</gene>
<dbReference type="GO" id="GO:0016887">
    <property type="term" value="F:ATP hydrolysis activity"/>
    <property type="evidence" value="ECO:0007669"/>
    <property type="project" value="TreeGrafter"/>
</dbReference>
<dbReference type="Gene3D" id="3.40.50.2300">
    <property type="match status" value="1"/>
</dbReference>
<feature type="domain" description="AAA" evidence="1">
    <location>
        <begin position="163"/>
        <end position="316"/>
    </location>
</feature>
<dbReference type="SUPFAM" id="SSF52540">
    <property type="entry name" value="P-loop containing nucleoside triphosphate hydrolases"/>
    <property type="match status" value="1"/>
</dbReference>
<dbReference type="RefSeq" id="WP_179906476.1">
    <property type="nucleotide sequence ID" value="NZ_JACBXS010000023.1"/>
</dbReference>
<dbReference type="InterPro" id="IPR025669">
    <property type="entry name" value="AAA_dom"/>
</dbReference>
<dbReference type="AlphaFoldDB" id="A0A7Z0I177"/>
<evidence type="ECO:0000259" key="1">
    <source>
        <dbReference type="Pfam" id="PF13614"/>
    </source>
</evidence>